<accession>A0A7Y0LBC6</accession>
<dbReference type="InterPro" id="IPR011990">
    <property type="entry name" value="TPR-like_helical_dom_sf"/>
</dbReference>
<protein>
    <submittedName>
        <fullName evidence="2">Tetratricopeptide repeat protein</fullName>
    </submittedName>
</protein>
<name>A0A7Y0LBC6_9GAMM</name>
<comment type="caution">
    <text evidence="2">The sequence shown here is derived from an EMBL/GenBank/DDBJ whole genome shotgun (WGS) entry which is preliminary data.</text>
</comment>
<evidence type="ECO:0000313" key="3">
    <source>
        <dbReference type="Proteomes" id="UP000568664"/>
    </source>
</evidence>
<dbReference type="SUPFAM" id="SSF48452">
    <property type="entry name" value="TPR-like"/>
    <property type="match status" value="1"/>
</dbReference>
<keyword evidence="3" id="KW-1185">Reference proteome</keyword>
<dbReference type="AlphaFoldDB" id="A0A7Y0LBC6"/>
<reference evidence="2 3" key="1">
    <citation type="submission" date="2020-04" db="EMBL/GenBank/DDBJ databases">
        <title>Thalassotalea sp. M1531, isolated from the surface of marine red alga.</title>
        <authorList>
            <person name="Pang L."/>
            <person name="Lu D.-C."/>
        </authorList>
    </citation>
    <scope>NUCLEOTIDE SEQUENCE [LARGE SCALE GENOMIC DNA]</scope>
    <source>
        <strain evidence="2 3">M1531</strain>
    </source>
</reference>
<sequence>MNKLRQLKQKLSKGAIFASLAIAAFPSLGQGNQDIHSTCAKSPQQCLEVIGQYLTSEKTESRIWFQYKMYQIDALFQLVKFEQLANEVSPWVERKDIPLKFKISVLIYYAKILSSQGSDAIAANYMNQALDAINDVNSVAFDPLLVVQVANGLNHIGEYQKGYDLLIPLEKKYRNRPMAKFKHELYENLGHFALRLKQFQEHLGYRLQALEWAKEVGNDNQTAISLYNVARAHQILEDYERAFHYFELAEQLNAMGPSDQNMINYRRAEMSLVMNDLVNAQGYFDRVNRNTEFESYIDMFDALEQKLLQAKTK</sequence>
<dbReference type="Gene3D" id="1.25.40.10">
    <property type="entry name" value="Tetratricopeptide repeat domain"/>
    <property type="match status" value="1"/>
</dbReference>
<evidence type="ECO:0000256" key="1">
    <source>
        <dbReference type="SAM" id="SignalP"/>
    </source>
</evidence>
<organism evidence="2 3">
    <name type="scientific">Thalassotalea algicola</name>
    <dbReference type="NCBI Taxonomy" id="2716224"/>
    <lineage>
        <taxon>Bacteria</taxon>
        <taxon>Pseudomonadati</taxon>
        <taxon>Pseudomonadota</taxon>
        <taxon>Gammaproteobacteria</taxon>
        <taxon>Alteromonadales</taxon>
        <taxon>Colwelliaceae</taxon>
        <taxon>Thalassotalea</taxon>
    </lineage>
</organism>
<feature type="chain" id="PRO_5031507662" evidence="1">
    <location>
        <begin position="30"/>
        <end position="313"/>
    </location>
</feature>
<dbReference type="Pfam" id="PF13424">
    <property type="entry name" value="TPR_12"/>
    <property type="match status" value="1"/>
</dbReference>
<gene>
    <name evidence="2" type="ORF">HII17_05795</name>
</gene>
<evidence type="ECO:0000313" key="2">
    <source>
        <dbReference type="EMBL" id="NMP31073.1"/>
    </source>
</evidence>
<keyword evidence="1" id="KW-0732">Signal</keyword>
<proteinExistence type="predicted"/>
<dbReference type="RefSeq" id="WP_169074416.1">
    <property type="nucleotide sequence ID" value="NZ_JABBXH010000002.1"/>
</dbReference>
<dbReference type="Proteomes" id="UP000568664">
    <property type="component" value="Unassembled WGS sequence"/>
</dbReference>
<dbReference type="EMBL" id="JABBXH010000002">
    <property type="protein sequence ID" value="NMP31073.1"/>
    <property type="molecule type" value="Genomic_DNA"/>
</dbReference>
<feature type="signal peptide" evidence="1">
    <location>
        <begin position="1"/>
        <end position="29"/>
    </location>
</feature>